<protein>
    <recommendedName>
        <fullName evidence="3">Arm DNA-binding domain-containing protein</fullName>
    </recommendedName>
</protein>
<organism evidence="1 2">
    <name type="scientific">Hyunsoonleella aestuarii</name>
    <dbReference type="NCBI Taxonomy" id="912802"/>
    <lineage>
        <taxon>Bacteria</taxon>
        <taxon>Pseudomonadati</taxon>
        <taxon>Bacteroidota</taxon>
        <taxon>Flavobacteriia</taxon>
        <taxon>Flavobacteriales</taxon>
        <taxon>Flavobacteriaceae</taxon>
    </lineage>
</organism>
<keyword evidence="2" id="KW-1185">Reference proteome</keyword>
<gene>
    <name evidence="1" type="ORF">GCM10022257_25050</name>
</gene>
<evidence type="ECO:0008006" key="3">
    <source>
        <dbReference type="Google" id="ProtNLM"/>
    </source>
</evidence>
<comment type="caution">
    <text evidence="1">The sequence shown here is derived from an EMBL/GenBank/DDBJ whole genome shotgun (WGS) entry which is preliminary data.</text>
</comment>
<evidence type="ECO:0000313" key="1">
    <source>
        <dbReference type="EMBL" id="GAA4270404.1"/>
    </source>
</evidence>
<name>A0ABP8EEC4_9FLAO</name>
<dbReference type="Proteomes" id="UP001500027">
    <property type="component" value="Unassembled WGS sequence"/>
</dbReference>
<dbReference type="EMBL" id="BAABAV010000003">
    <property type="protein sequence ID" value="GAA4270404.1"/>
    <property type="molecule type" value="Genomic_DNA"/>
</dbReference>
<sequence>MNPHIKVDTLKIIAKINNRNNSIIIVFWKEENFKKKNVVKEIKTKQLNAKE</sequence>
<proteinExistence type="predicted"/>
<accession>A0ABP8EEC4</accession>
<evidence type="ECO:0000313" key="2">
    <source>
        <dbReference type="Proteomes" id="UP001500027"/>
    </source>
</evidence>
<reference evidence="2" key="1">
    <citation type="journal article" date="2019" name="Int. J. Syst. Evol. Microbiol.">
        <title>The Global Catalogue of Microorganisms (GCM) 10K type strain sequencing project: providing services to taxonomists for standard genome sequencing and annotation.</title>
        <authorList>
            <consortium name="The Broad Institute Genomics Platform"/>
            <consortium name="The Broad Institute Genome Sequencing Center for Infectious Disease"/>
            <person name="Wu L."/>
            <person name="Ma J."/>
        </authorList>
    </citation>
    <scope>NUCLEOTIDE SEQUENCE [LARGE SCALE GENOMIC DNA]</scope>
    <source>
        <strain evidence="2">JCM 17452</strain>
    </source>
</reference>